<dbReference type="Gene3D" id="3.40.1010.10">
    <property type="entry name" value="Cobalt-precorrin-4 Transmethylase, Domain 1"/>
    <property type="match status" value="1"/>
</dbReference>
<keyword evidence="5" id="KW-0627">Porphyrin biosynthesis</keyword>
<keyword evidence="4" id="KW-0949">S-adenosyl-L-methionine</keyword>
<dbReference type="PROSITE" id="PS00840">
    <property type="entry name" value="SUMT_2"/>
    <property type="match status" value="1"/>
</dbReference>
<proteinExistence type="inferred from homology"/>
<evidence type="ECO:0000256" key="3">
    <source>
        <dbReference type="ARBA" id="ARBA00022679"/>
    </source>
</evidence>
<dbReference type="NCBIfam" id="NF004790">
    <property type="entry name" value="PRK06136.1"/>
    <property type="match status" value="1"/>
</dbReference>
<dbReference type="PROSITE" id="PS00839">
    <property type="entry name" value="SUMT_1"/>
    <property type="match status" value="1"/>
</dbReference>
<reference evidence="9" key="2">
    <citation type="submission" date="2020-07" db="EMBL/GenBank/DDBJ databases">
        <authorList>
            <person name="Vera ALvarez R."/>
            <person name="Arias-Moreno D.M."/>
            <person name="Jimenez-Jacinto V."/>
            <person name="Jimenez-Bremont J.F."/>
            <person name="Swaminathan K."/>
            <person name="Moose S.P."/>
            <person name="Guerrero-Gonzalez M.L."/>
            <person name="Marino-Ramirez L."/>
            <person name="Landsman D."/>
            <person name="Rodriguez-Kessler M."/>
            <person name="Delgado-Sanchez P."/>
        </authorList>
    </citation>
    <scope>NUCLEOTIDE SEQUENCE</scope>
    <source>
        <tissue evidence="9">Cladode</tissue>
    </source>
</reference>
<keyword evidence="2 6" id="KW-0489">Methyltransferase</keyword>
<reference evidence="9" key="1">
    <citation type="journal article" date="2013" name="J. Plant Res.">
        <title>Effect of fungi and light on seed germination of three Opuntia species from semiarid lands of central Mexico.</title>
        <authorList>
            <person name="Delgado-Sanchez P."/>
            <person name="Jimenez-Bremont J.F."/>
            <person name="Guerrero-Gonzalez Mde L."/>
            <person name="Flores J."/>
        </authorList>
    </citation>
    <scope>NUCLEOTIDE SEQUENCE</scope>
    <source>
        <tissue evidence="9">Cladode</tissue>
    </source>
</reference>
<dbReference type="Pfam" id="PF00590">
    <property type="entry name" value="TP_methylase"/>
    <property type="match status" value="1"/>
</dbReference>
<accession>A0A7C8YDS0</accession>
<dbReference type="SUPFAM" id="SSF53790">
    <property type="entry name" value="Tetrapyrrole methylase"/>
    <property type="match status" value="1"/>
</dbReference>
<dbReference type="InterPro" id="IPR000878">
    <property type="entry name" value="4pyrrol_Mease"/>
</dbReference>
<dbReference type="InterPro" id="IPR003043">
    <property type="entry name" value="Uropor_MeTrfase_CS"/>
</dbReference>
<name>A0A7C8YDS0_OPUST</name>
<evidence type="ECO:0000256" key="2">
    <source>
        <dbReference type="ARBA" id="ARBA00022603"/>
    </source>
</evidence>
<dbReference type="InterPro" id="IPR035996">
    <property type="entry name" value="4pyrrol_Methylase_sf"/>
</dbReference>
<evidence type="ECO:0000259" key="8">
    <source>
        <dbReference type="Pfam" id="PF00590"/>
    </source>
</evidence>
<keyword evidence="3 6" id="KW-0808">Transferase</keyword>
<dbReference type="InterPro" id="IPR050161">
    <property type="entry name" value="Siro_Cobalamin_biosynth"/>
</dbReference>
<feature type="domain" description="Tetrapyrrole methylase" evidence="8">
    <location>
        <begin position="135"/>
        <end position="347"/>
    </location>
</feature>
<evidence type="ECO:0000256" key="5">
    <source>
        <dbReference type="ARBA" id="ARBA00023244"/>
    </source>
</evidence>
<dbReference type="FunFam" id="3.30.950.10:FF:000001">
    <property type="entry name" value="Siroheme synthase"/>
    <property type="match status" value="1"/>
</dbReference>
<evidence type="ECO:0000256" key="1">
    <source>
        <dbReference type="ARBA" id="ARBA00012162"/>
    </source>
</evidence>
<dbReference type="Gene3D" id="3.30.950.10">
    <property type="entry name" value="Methyltransferase, Cobalt-precorrin-4 Transmethylase, Domain 2"/>
    <property type="match status" value="1"/>
</dbReference>
<dbReference type="GO" id="GO:0004851">
    <property type="term" value="F:uroporphyrin-III C-methyltransferase activity"/>
    <property type="evidence" value="ECO:0007669"/>
    <property type="project" value="UniProtKB-EC"/>
</dbReference>
<dbReference type="InterPro" id="IPR006366">
    <property type="entry name" value="CobA/CysG_C"/>
</dbReference>
<dbReference type="GO" id="GO:0032259">
    <property type="term" value="P:methylation"/>
    <property type="evidence" value="ECO:0007669"/>
    <property type="project" value="UniProtKB-KW"/>
</dbReference>
<feature type="region of interest" description="Disordered" evidence="7">
    <location>
        <begin position="76"/>
        <end position="95"/>
    </location>
</feature>
<dbReference type="EMBL" id="GISG01009616">
    <property type="protein sequence ID" value="MBA4615974.1"/>
    <property type="molecule type" value="Transcribed_RNA"/>
</dbReference>
<protein>
    <recommendedName>
        <fullName evidence="1">uroporphyrinogen-III C-methyltransferase</fullName>
        <ecNumber evidence="1">2.1.1.107</ecNumber>
    </recommendedName>
</protein>
<dbReference type="GO" id="GO:0019354">
    <property type="term" value="P:siroheme biosynthetic process"/>
    <property type="evidence" value="ECO:0007669"/>
    <property type="project" value="InterPro"/>
</dbReference>
<comment type="similarity">
    <text evidence="6">Belongs to the precorrin methyltransferase family.</text>
</comment>
<sequence>MASLNSKLLLQPQSISHNFSSTSRTPKPHFIYNYSSSHYNLGCSSSSSCSSSPFTEKHSRERYERENWVHPLPLSLTNSHLNPDPSSNFEGSNIENNHERENDIALQLPELKKLLQVLKEKRDETSSSSSSLGSVCLVGTGPGDPELLTIKALRAIKSADLLLYDRLVSHDVLDLVSPNARLLYVGKTAGYHSRTQEEIHELLLSFAEAGANVVRLKGGDPLVFGRGGEEMDFLRQKGIHVRVIPGITAASGIAAELGIPLTHRGIANSVRYLTGHSRKGGTDPLFVAENAADPDSTLVVYMGLSTLPSLAQKLMQHGLAADTPSVAVERGTTPQQRTVFAELKDLAEKIASEGLVSPTLLIIGKVVALSPFWLHSYEAAAELADAK</sequence>
<dbReference type="CDD" id="cd11642">
    <property type="entry name" value="SUMT"/>
    <property type="match status" value="1"/>
</dbReference>
<evidence type="ECO:0000256" key="6">
    <source>
        <dbReference type="RuleBase" id="RU003960"/>
    </source>
</evidence>
<organism evidence="9">
    <name type="scientific">Opuntia streptacantha</name>
    <name type="common">Prickly pear cactus</name>
    <name type="synonym">Opuntia cardona</name>
    <dbReference type="NCBI Taxonomy" id="393608"/>
    <lineage>
        <taxon>Eukaryota</taxon>
        <taxon>Viridiplantae</taxon>
        <taxon>Streptophyta</taxon>
        <taxon>Embryophyta</taxon>
        <taxon>Tracheophyta</taxon>
        <taxon>Spermatophyta</taxon>
        <taxon>Magnoliopsida</taxon>
        <taxon>eudicotyledons</taxon>
        <taxon>Gunneridae</taxon>
        <taxon>Pentapetalae</taxon>
        <taxon>Caryophyllales</taxon>
        <taxon>Cactineae</taxon>
        <taxon>Cactaceae</taxon>
        <taxon>Opuntioideae</taxon>
        <taxon>Opuntia</taxon>
    </lineage>
</organism>
<dbReference type="InterPro" id="IPR014776">
    <property type="entry name" value="4pyrrole_Mease_sub2"/>
</dbReference>
<dbReference type="FunFam" id="3.40.1010.10:FF:000001">
    <property type="entry name" value="Siroheme synthase"/>
    <property type="match status" value="1"/>
</dbReference>
<dbReference type="AlphaFoldDB" id="A0A7C8YDS0"/>
<dbReference type="NCBIfam" id="TIGR01469">
    <property type="entry name" value="cobA_cysG_Cterm"/>
    <property type="match status" value="1"/>
</dbReference>
<dbReference type="InterPro" id="IPR014777">
    <property type="entry name" value="4pyrrole_Mease_sub1"/>
</dbReference>
<dbReference type="EC" id="2.1.1.107" evidence="1"/>
<dbReference type="PANTHER" id="PTHR45790">
    <property type="entry name" value="SIROHEME SYNTHASE-RELATED"/>
    <property type="match status" value="1"/>
</dbReference>
<evidence type="ECO:0000256" key="4">
    <source>
        <dbReference type="ARBA" id="ARBA00022691"/>
    </source>
</evidence>
<dbReference type="PANTHER" id="PTHR45790:SF3">
    <property type="entry name" value="S-ADENOSYL-L-METHIONINE-DEPENDENT UROPORPHYRINOGEN III METHYLTRANSFERASE, CHLOROPLASTIC"/>
    <property type="match status" value="1"/>
</dbReference>
<evidence type="ECO:0000256" key="7">
    <source>
        <dbReference type="SAM" id="MobiDB-lite"/>
    </source>
</evidence>
<evidence type="ECO:0000313" key="9">
    <source>
        <dbReference type="EMBL" id="MBA4615974.1"/>
    </source>
</evidence>